<reference evidence="5" key="1">
    <citation type="journal article" date="2021" name="PeerJ">
        <title>Extensive microbial diversity within the chicken gut microbiome revealed by metagenomics and culture.</title>
        <authorList>
            <person name="Gilroy R."/>
            <person name="Ravi A."/>
            <person name="Getino M."/>
            <person name="Pursley I."/>
            <person name="Horton D.L."/>
            <person name="Alikhan N.F."/>
            <person name="Baker D."/>
            <person name="Gharbi K."/>
            <person name="Hall N."/>
            <person name="Watson M."/>
            <person name="Adriaenssens E.M."/>
            <person name="Foster-Nyarko E."/>
            <person name="Jarju S."/>
            <person name="Secka A."/>
            <person name="Antonio M."/>
            <person name="Oren A."/>
            <person name="Chaudhuri R.R."/>
            <person name="La Ragione R."/>
            <person name="Hildebrand F."/>
            <person name="Pallen M.J."/>
        </authorList>
    </citation>
    <scope>NUCLEOTIDE SEQUENCE</scope>
    <source>
        <strain evidence="5">CHK139-4039</strain>
    </source>
</reference>
<organism evidence="5 6">
    <name type="scientific">Brevibacterium epidermidis</name>
    <dbReference type="NCBI Taxonomy" id="1698"/>
    <lineage>
        <taxon>Bacteria</taxon>
        <taxon>Bacillati</taxon>
        <taxon>Actinomycetota</taxon>
        <taxon>Actinomycetes</taxon>
        <taxon>Micrococcales</taxon>
        <taxon>Brevibacteriaceae</taxon>
        <taxon>Brevibacterium</taxon>
    </lineage>
</organism>
<evidence type="ECO:0000256" key="2">
    <source>
        <dbReference type="ARBA" id="ARBA00038825"/>
    </source>
</evidence>
<dbReference type="Proteomes" id="UP000743760">
    <property type="component" value="Unassembled WGS sequence"/>
</dbReference>
<dbReference type="InterPro" id="IPR002937">
    <property type="entry name" value="Amino_oxidase"/>
</dbReference>
<dbReference type="EMBL" id="DYXR01000242">
    <property type="protein sequence ID" value="HJE77819.1"/>
    <property type="molecule type" value="Genomic_DNA"/>
</dbReference>
<sequence length="543" mass="56897">MHGYEGVEAKSEEFDVVIIGSGINGMAAAAELGLAGLSVALVEQSDRIGGFIDSGEETLPGYIHDVYSSWHPLFVSGGAYATLGKQLHGHGLEYSNTDGAMSGSIAAEGAAVAYRDPEATAAEFGDPADRRAYSVMMAEMGRRADLVFGLLGSEVRSASLLKLGLSSLPKQRLNGFESLARDAVTSGRAFARNRFVGTEADQIWAPWLLHAGISPDSAMGGIMIPVLATAMHGFGVPTVTGGAGNLVKAFEGLFTANQVTVLTGHRAERIITSGQTATGVITDRGAFTARRAVLASVTPQALYNDLIPDAPVPQRIRKEANSFRFGRAAMQIHVALDRPLTWADGRLDDAPIVHVSDGSGSTGIACAQADAGLLPSAPTVVVGRQHVIDPSRVPEGKGALWLQLQELPWAPNGDSAGAIAVDGTWTAEVAQRYCDRVLERVGEHAPGLASSVLKTTVIAPPDLAAANPNAVNGDPYGGSQELDQNVLWRPLAHSGTHATRIKNLWHIGASTHPGGGLGGVSGHLAAQQVLTRTERRTLDERTS</sequence>
<dbReference type="PANTHER" id="PTHR10668:SF105">
    <property type="entry name" value="DEHYDROGENASE-RELATED"/>
    <property type="match status" value="1"/>
</dbReference>
<comment type="function">
    <text evidence="1">Probable oxidoreductase that may play a role as regulator of mitochondrial function.</text>
</comment>
<dbReference type="GO" id="GO:0016491">
    <property type="term" value="F:oxidoreductase activity"/>
    <property type="evidence" value="ECO:0007669"/>
    <property type="project" value="InterPro"/>
</dbReference>
<feature type="domain" description="Amine oxidase" evidence="4">
    <location>
        <begin position="25"/>
        <end position="530"/>
    </location>
</feature>
<gene>
    <name evidence="5" type="ORF">K8V74_07735</name>
</gene>
<protein>
    <recommendedName>
        <fullName evidence="3">Pyridine nucleotide-disulfide oxidoreductase domain-containing protein 2</fullName>
    </recommendedName>
</protein>
<accession>A0A9D2ZX51</accession>
<comment type="caution">
    <text evidence="5">The sequence shown here is derived from an EMBL/GenBank/DDBJ whole genome shotgun (WGS) entry which is preliminary data.</text>
</comment>
<comment type="subunit">
    <text evidence="2">Interacts with COX5B; this interaction may contribute to localize PYROXD2 to the inner face of the inner mitochondrial membrane.</text>
</comment>
<dbReference type="Pfam" id="PF01593">
    <property type="entry name" value="Amino_oxidase"/>
    <property type="match status" value="1"/>
</dbReference>
<evidence type="ECO:0000256" key="1">
    <source>
        <dbReference type="ARBA" id="ARBA00037217"/>
    </source>
</evidence>
<evidence type="ECO:0000313" key="5">
    <source>
        <dbReference type="EMBL" id="HJE77819.1"/>
    </source>
</evidence>
<evidence type="ECO:0000256" key="3">
    <source>
        <dbReference type="ARBA" id="ARBA00040298"/>
    </source>
</evidence>
<dbReference type="PANTHER" id="PTHR10668">
    <property type="entry name" value="PHYTOENE DEHYDROGENASE"/>
    <property type="match status" value="1"/>
</dbReference>
<reference evidence="5" key="2">
    <citation type="submission" date="2021-09" db="EMBL/GenBank/DDBJ databases">
        <authorList>
            <person name="Gilroy R."/>
        </authorList>
    </citation>
    <scope>NUCLEOTIDE SEQUENCE</scope>
    <source>
        <strain evidence="5">CHK139-4039</strain>
    </source>
</reference>
<proteinExistence type="predicted"/>
<dbReference type="SUPFAM" id="SSF51905">
    <property type="entry name" value="FAD/NAD(P)-binding domain"/>
    <property type="match status" value="1"/>
</dbReference>
<dbReference type="Gene3D" id="3.50.50.60">
    <property type="entry name" value="FAD/NAD(P)-binding domain"/>
    <property type="match status" value="2"/>
</dbReference>
<name>A0A9D2ZX51_BREEP</name>
<evidence type="ECO:0000313" key="6">
    <source>
        <dbReference type="Proteomes" id="UP000743760"/>
    </source>
</evidence>
<evidence type="ECO:0000259" key="4">
    <source>
        <dbReference type="Pfam" id="PF01593"/>
    </source>
</evidence>
<dbReference type="AlphaFoldDB" id="A0A9D2ZX51"/>
<dbReference type="InterPro" id="IPR036188">
    <property type="entry name" value="FAD/NAD-bd_sf"/>
</dbReference>